<reference evidence="6" key="1">
    <citation type="submission" date="2021-01" db="EMBL/GenBank/DDBJ databases">
        <authorList>
            <person name="Kaushik A."/>
        </authorList>
    </citation>
    <scope>NUCLEOTIDE SEQUENCE</scope>
    <source>
        <strain evidence="6">AG1-1B</strain>
    </source>
</reference>
<feature type="domain" description="Gelsolin-like" evidence="2">
    <location>
        <begin position="657"/>
        <end position="708"/>
    </location>
</feature>
<dbReference type="InterPro" id="IPR029006">
    <property type="entry name" value="ADF-H/Gelsolin-like_dom_sf"/>
</dbReference>
<evidence type="ECO:0000259" key="5">
    <source>
        <dbReference type="Pfam" id="PF08033"/>
    </source>
</evidence>
<dbReference type="Pfam" id="PF04811">
    <property type="entry name" value="Sec23_trunk"/>
    <property type="match status" value="1"/>
</dbReference>
<dbReference type="AlphaFoldDB" id="A0A8H2XDI6"/>
<dbReference type="SUPFAM" id="SSF81811">
    <property type="entry name" value="Helical domain of Sec23/24"/>
    <property type="match status" value="1"/>
</dbReference>
<dbReference type="SUPFAM" id="SSF82754">
    <property type="entry name" value="C-terminal, gelsolin-like domain of Sec23/24"/>
    <property type="match status" value="1"/>
</dbReference>
<dbReference type="GO" id="GO:0070971">
    <property type="term" value="C:endoplasmic reticulum exit site"/>
    <property type="evidence" value="ECO:0007669"/>
    <property type="project" value="TreeGrafter"/>
</dbReference>
<dbReference type="Proteomes" id="UP000663826">
    <property type="component" value="Unassembled WGS sequence"/>
</dbReference>
<gene>
    <name evidence="6" type="ORF">RDB_LOCUS50352</name>
</gene>
<evidence type="ECO:0000259" key="2">
    <source>
        <dbReference type="Pfam" id="PF00626"/>
    </source>
</evidence>
<dbReference type="SUPFAM" id="SSF53300">
    <property type="entry name" value="vWA-like"/>
    <property type="match status" value="1"/>
</dbReference>
<protein>
    <submittedName>
        <fullName evidence="6">Uncharacterized protein</fullName>
    </submittedName>
</protein>
<accession>A0A8H2XDI6</accession>
<organism evidence="6 7">
    <name type="scientific">Rhizoctonia solani</name>
    <dbReference type="NCBI Taxonomy" id="456999"/>
    <lineage>
        <taxon>Eukaryota</taxon>
        <taxon>Fungi</taxon>
        <taxon>Dikarya</taxon>
        <taxon>Basidiomycota</taxon>
        <taxon>Agaricomycotina</taxon>
        <taxon>Agaricomycetes</taxon>
        <taxon>Cantharellales</taxon>
        <taxon>Ceratobasidiaceae</taxon>
        <taxon>Rhizoctonia</taxon>
    </lineage>
</organism>
<dbReference type="PANTHER" id="PTHR13803:SF4">
    <property type="entry name" value="SECRETORY 24CD, ISOFORM C"/>
    <property type="match status" value="1"/>
</dbReference>
<dbReference type="GO" id="GO:0000149">
    <property type="term" value="F:SNARE binding"/>
    <property type="evidence" value="ECO:0007669"/>
    <property type="project" value="TreeGrafter"/>
</dbReference>
<dbReference type="EMBL" id="CAJMWQ010000981">
    <property type="protein sequence ID" value="CAE6422446.1"/>
    <property type="molecule type" value="Genomic_DNA"/>
</dbReference>
<dbReference type="InterPro" id="IPR036174">
    <property type="entry name" value="Znf_Sec23_Sec24_sf"/>
</dbReference>
<evidence type="ECO:0000256" key="1">
    <source>
        <dbReference type="SAM" id="MobiDB-lite"/>
    </source>
</evidence>
<dbReference type="GO" id="GO:0030127">
    <property type="term" value="C:COPII vesicle coat"/>
    <property type="evidence" value="ECO:0007669"/>
    <property type="project" value="InterPro"/>
</dbReference>
<name>A0A8H2XDI6_9AGAM</name>
<dbReference type="Pfam" id="PF04815">
    <property type="entry name" value="Sec23_helical"/>
    <property type="match status" value="1"/>
</dbReference>
<evidence type="ECO:0000313" key="6">
    <source>
        <dbReference type="EMBL" id="CAE6422446.1"/>
    </source>
</evidence>
<feature type="region of interest" description="Disordered" evidence="1">
    <location>
        <begin position="160"/>
        <end position="190"/>
    </location>
</feature>
<dbReference type="GO" id="GO:0008270">
    <property type="term" value="F:zinc ion binding"/>
    <property type="evidence" value="ECO:0007669"/>
    <property type="project" value="InterPro"/>
</dbReference>
<sequence length="821" mass="90180">MPIAQPPHSAGRPFPGLRSRIDPSQIPSPVSSWQTDQATWDKATFMTCASPQTIPTSSSEYVAVDQGNSAPRFIRLSTYAMPFSHDLASGCHLPVAAMIRPFAQQPDNEAPVPVVDFVPLEYFATLETSGQRVDHASRPELNHGTIDFIVPKEYWAQPPPPRLLSSNTDPVSSPSKATFLPNLQQPPPPSRKPVPLHILFGIDVSAESITSGITQAICAVIRQSIFANPDASSKNIGIVAYDAKSVYFFDLSPNLSQSKMLVVSDIESMFVPLRTGLFVDPYLSRNLIEGLLDMIPTYFLLAISGGAALGAVVQAGLSALLPTGGEMLLFQRSHPSDLPERSKSDQELANTDKERILFAPGSLKWTELAEECAEAGVAVNTWLFPSQFADVATINTLSLKTGGDIYFHPRFLPERDQLVVGSEVSRVLTRSMGNSRRDGTESAPQGLSVSTNLGAFHQASLSDLTIASSHADNSVLTTFTHSGRLDDRREAHIQCATLYTSRTGERRVRVLNIAVQVSTLAANVFKNADLEVVCCTFTREALQMIPQRSLTEIRDSISEKCAALLLAYRRNCAASTSPTQLILPEAFKTLPVYILGLLKTRPLKGSTVITDVRNYHTARLMSISTSATMRYLYPRMTAIHDLSPNVGFPSEKTGRLILPSPMPSSYTHMEPHGVYMIENGEDMYIWVGDGVSPQILLDLFNVENWDEIGPRTASFSNEATLKQSNSIPISQHSLPELQTHLSVQVRNIITHGNLLRGRALPLHVVRQNMDGAEIEFSNLLVEDTNNDAMSYVDYLCYEHKQINQALVNGTNIGSNGWRIPW</sequence>
<feature type="compositionally biased region" description="Polar residues" evidence="1">
    <location>
        <begin position="164"/>
        <end position="176"/>
    </location>
</feature>
<dbReference type="GO" id="GO:0006886">
    <property type="term" value="P:intracellular protein transport"/>
    <property type="evidence" value="ECO:0007669"/>
    <property type="project" value="InterPro"/>
</dbReference>
<feature type="domain" description="Sec23/Sec24 beta-sandwich" evidence="5">
    <location>
        <begin position="444"/>
        <end position="518"/>
    </location>
</feature>
<dbReference type="SUPFAM" id="SSF81995">
    <property type="entry name" value="beta-sandwich domain of Sec23/24"/>
    <property type="match status" value="1"/>
</dbReference>
<evidence type="ECO:0000313" key="7">
    <source>
        <dbReference type="Proteomes" id="UP000663826"/>
    </source>
</evidence>
<dbReference type="InterPro" id="IPR006896">
    <property type="entry name" value="Sec23/24_trunk_dom"/>
</dbReference>
<dbReference type="Pfam" id="PF08033">
    <property type="entry name" value="Sec23_BS"/>
    <property type="match status" value="1"/>
</dbReference>
<dbReference type="Gene3D" id="3.40.50.410">
    <property type="entry name" value="von Willebrand factor, type A domain"/>
    <property type="match status" value="1"/>
</dbReference>
<comment type="caution">
    <text evidence="6">The sequence shown here is derived from an EMBL/GenBank/DDBJ whole genome shotgun (WGS) entry which is preliminary data.</text>
</comment>
<dbReference type="InterPro" id="IPR036465">
    <property type="entry name" value="vWFA_dom_sf"/>
</dbReference>
<dbReference type="InterPro" id="IPR050550">
    <property type="entry name" value="SEC23_SEC24_subfamily"/>
</dbReference>
<evidence type="ECO:0000259" key="3">
    <source>
        <dbReference type="Pfam" id="PF04811"/>
    </source>
</evidence>
<dbReference type="PANTHER" id="PTHR13803">
    <property type="entry name" value="SEC24-RELATED PROTEIN"/>
    <property type="match status" value="1"/>
</dbReference>
<dbReference type="Gene3D" id="2.60.40.1670">
    <property type="entry name" value="beta-sandwich domain of Sec23/24"/>
    <property type="match status" value="2"/>
</dbReference>
<feature type="region of interest" description="Disordered" evidence="1">
    <location>
        <begin position="1"/>
        <end position="32"/>
    </location>
</feature>
<proteinExistence type="predicted"/>
<dbReference type="Gene3D" id="3.40.20.10">
    <property type="entry name" value="Severin"/>
    <property type="match status" value="1"/>
</dbReference>
<dbReference type="InterPro" id="IPR006900">
    <property type="entry name" value="Sec23/24_helical_dom"/>
</dbReference>
<dbReference type="InterPro" id="IPR007123">
    <property type="entry name" value="Gelsolin-like_dom"/>
</dbReference>
<dbReference type="Gene3D" id="1.20.120.730">
    <property type="entry name" value="Sec23/Sec24 helical domain"/>
    <property type="match status" value="1"/>
</dbReference>
<dbReference type="Pfam" id="PF00626">
    <property type="entry name" value="Gelsolin"/>
    <property type="match status" value="1"/>
</dbReference>
<dbReference type="Gene3D" id="2.30.30.380">
    <property type="entry name" value="Zn-finger domain of Sec23/24"/>
    <property type="match status" value="1"/>
</dbReference>
<dbReference type="InterPro" id="IPR036180">
    <property type="entry name" value="Gelsolin-like_dom_sf"/>
</dbReference>
<evidence type="ECO:0000259" key="4">
    <source>
        <dbReference type="Pfam" id="PF04815"/>
    </source>
</evidence>
<dbReference type="InterPro" id="IPR012990">
    <property type="entry name" value="Beta-sandwich_Sec23_24"/>
</dbReference>
<feature type="domain" description="Sec23/Sec24 helical" evidence="4">
    <location>
        <begin position="529"/>
        <end position="629"/>
    </location>
</feature>
<dbReference type="InterPro" id="IPR036175">
    <property type="entry name" value="Sec23/24_helical_dom_sf"/>
</dbReference>
<dbReference type="GO" id="GO:0090110">
    <property type="term" value="P:COPII-coated vesicle cargo loading"/>
    <property type="evidence" value="ECO:0007669"/>
    <property type="project" value="TreeGrafter"/>
</dbReference>
<dbReference type="SUPFAM" id="SSF82919">
    <property type="entry name" value="Zn-finger domain of Sec23/24"/>
    <property type="match status" value="1"/>
</dbReference>
<feature type="domain" description="Sec23/Sec24 trunk" evidence="3">
    <location>
        <begin position="193"/>
        <end position="426"/>
    </location>
</feature>